<feature type="transmembrane region" description="Helical" evidence="6">
    <location>
        <begin position="40"/>
        <end position="58"/>
    </location>
</feature>
<dbReference type="Proteomes" id="UP001597497">
    <property type="component" value="Unassembled WGS sequence"/>
</dbReference>
<evidence type="ECO:0000256" key="6">
    <source>
        <dbReference type="SAM" id="Phobius"/>
    </source>
</evidence>
<keyword evidence="4 6" id="KW-1133">Transmembrane helix</keyword>
<reference evidence="9" key="1">
    <citation type="journal article" date="2019" name="Int. J. Syst. Evol. Microbiol.">
        <title>The Global Catalogue of Microorganisms (GCM) 10K type strain sequencing project: providing services to taxonomists for standard genome sequencing and annotation.</title>
        <authorList>
            <consortium name="The Broad Institute Genomics Platform"/>
            <consortium name="The Broad Institute Genome Sequencing Center for Infectious Disease"/>
            <person name="Wu L."/>
            <person name="Ma J."/>
        </authorList>
    </citation>
    <scope>NUCLEOTIDE SEQUENCE [LARGE SCALE GENOMIC DNA]</scope>
    <source>
        <strain evidence="9">KCTC 33676</strain>
    </source>
</reference>
<accession>A0ABW5REQ8</accession>
<evidence type="ECO:0000256" key="5">
    <source>
        <dbReference type="ARBA" id="ARBA00023136"/>
    </source>
</evidence>
<dbReference type="RefSeq" id="WP_379930088.1">
    <property type="nucleotide sequence ID" value="NZ_JBHUMM010000042.1"/>
</dbReference>
<evidence type="ECO:0000256" key="3">
    <source>
        <dbReference type="ARBA" id="ARBA00022692"/>
    </source>
</evidence>
<evidence type="ECO:0000313" key="8">
    <source>
        <dbReference type="EMBL" id="MFD2672522.1"/>
    </source>
</evidence>
<keyword evidence="5 6" id="KW-0472">Membrane</keyword>
<dbReference type="EMBL" id="JBHUMM010000042">
    <property type="protein sequence ID" value="MFD2672522.1"/>
    <property type="molecule type" value="Genomic_DNA"/>
</dbReference>
<comment type="caution">
    <text evidence="8">The sequence shown here is derived from an EMBL/GenBank/DDBJ whole genome shotgun (WGS) entry which is preliminary data.</text>
</comment>
<evidence type="ECO:0000259" key="7">
    <source>
        <dbReference type="Pfam" id="PF13396"/>
    </source>
</evidence>
<comment type="subcellular location">
    <subcellularLocation>
        <location evidence="1">Cell membrane</location>
        <topology evidence="1">Multi-pass membrane protein</topology>
    </subcellularLocation>
</comment>
<organism evidence="8 9">
    <name type="scientific">Marinicrinis sediminis</name>
    <dbReference type="NCBI Taxonomy" id="1652465"/>
    <lineage>
        <taxon>Bacteria</taxon>
        <taxon>Bacillati</taxon>
        <taxon>Bacillota</taxon>
        <taxon>Bacilli</taxon>
        <taxon>Bacillales</taxon>
        <taxon>Paenibacillaceae</taxon>
    </lineage>
</organism>
<dbReference type="Pfam" id="PF13396">
    <property type="entry name" value="PLDc_N"/>
    <property type="match status" value="1"/>
</dbReference>
<proteinExistence type="predicted"/>
<keyword evidence="2" id="KW-1003">Cell membrane</keyword>
<evidence type="ECO:0000256" key="1">
    <source>
        <dbReference type="ARBA" id="ARBA00004651"/>
    </source>
</evidence>
<sequence>MTGIELTSIAPFLIGLIALYLIALIDIFRTEQTRGPKWMWMLLIVLIPAFGAIVYFVAGKVVPRRP</sequence>
<evidence type="ECO:0000313" key="9">
    <source>
        <dbReference type="Proteomes" id="UP001597497"/>
    </source>
</evidence>
<keyword evidence="3 6" id="KW-0812">Transmembrane</keyword>
<keyword evidence="9" id="KW-1185">Reference proteome</keyword>
<dbReference type="InterPro" id="IPR027379">
    <property type="entry name" value="CLS_N"/>
</dbReference>
<evidence type="ECO:0000256" key="2">
    <source>
        <dbReference type="ARBA" id="ARBA00022475"/>
    </source>
</evidence>
<feature type="transmembrane region" description="Helical" evidence="6">
    <location>
        <begin position="6"/>
        <end position="28"/>
    </location>
</feature>
<feature type="domain" description="Cardiolipin synthase N-terminal" evidence="7">
    <location>
        <begin position="18"/>
        <end position="59"/>
    </location>
</feature>
<name>A0ABW5REQ8_9BACL</name>
<gene>
    <name evidence="8" type="ORF">ACFSUC_13210</name>
</gene>
<evidence type="ECO:0000256" key="4">
    <source>
        <dbReference type="ARBA" id="ARBA00022989"/>
    </source>
</evidence>
<protein>
    <submittedName>
        <fullName evidence="8">PLD nuclease N-terminal domain-containing protein</fullName>
    </submittedName>
</protein>